<name>A0A8J2H9A9_COTCN</name>
<sequence length="85" mass="9511">MSKLGLFLFVFALFVCYISANSVGPIVTAGEPVRVEREASAQPDPGHRYQNHRGNGGYQHHYQHHYPSNYNNHGHGGWGGSRRGY</sequence>
<feature type="region of interest" description="Disordered" evidence="1">
    <location>
        <begin position="37"/>
        <end position="85"/>
    </location>
</feature>
<comment type="caution">
    <text evidence="3">The sequence shown here is derived from an EMBL/GenBank/DDBJ whole genome shotgun (WGS) entry which is preliminary data.</text>
</comment>
<reference evidence="3" key="1">
    <citation type="submission" date="2021-04" db="EMBL/GenBank/DDBJ databases">
        <authorList>
            <person name="Chebbi M.A.C M."/>
        </authorList>
    </citation>
    <scope>NUCLEOTIDE SEQUENCE</scope>
</reference>
<evidence type="ECO:0000256" key="1">
    <source>
        <dbReference type="SAM" id="MobiDB-lite"/>
    </source>
</evidence>
<dbReference type="Proteomes" id="UP000786811">
    <property type="component" value="Unassembled WGS sequence"/>
</dbReference>
<organism evidence="3 4">
    <name type="scientific">Cotesia congregata</name>
    <name type="common">Parasitoid wasp</name>
    <name type="synonym">Apanteles congregatus</name>
    <dbReference type="NCBI Taxonomy" id="51543"/>
    <lineage>
        <taxon>Eukaryota</taxon>
        <taxon>Metazoa</taxon>
        <taxon>Ecdysozoa</taxon>
        <taxon>Arthropoda</taxon>
        <taxon>Hexapoda</taxon>
        <taxon>Insecta</taxon>
        <taxon>Pterygota</taxon>
        <taxon>Neoptera</taxon>
        <taxon>Endopterygota</taxon>
        <taxon>Hymenoptera</taxon>
        <taxon>Apocrita</taxon>
        <taxon>Ichneumonoidea</taxon>
        <taxon>Braconidae</taxon>
        <taxon>Microgastrinae</taxon>
        <taxon>Cotesia</taxon>
    </lineage>
</organism>
<keyword evidence="2" id="KW-0732">Signal</keyword>
<feature type="signal peptide" evidence="2">
    <location>
        <begin position="1"/>
        <end position="20"/>
    </location>
</feature>
<evidence type="ECO:0000313" key="4">
    <source>
        <dbReference type="Proteomes" id="UP000786811"/>
    </source>
</evidence>
<evidence type="ECO:0000313" key="3">
    <source>
        <dbReference type="EMBL" id="CAG5088383.1"/>
    </source>
</evidence>
<keyword evidence="4" id="KW-1185">Reference proteome</keyword>
<protein>
    <submittedName>
        <fullName evidence="3">Uncharacterized protein</fullName>
    </submittedName>
</protein>
<proteinExistence type="predicted"/>
<gene>
    <name evidence="3" type="ORF">HICCMSTLAB_LOCUS4820</name>
</gene>
<dbReference type="EMBL" id="CAJNRD030001119">
    <property type="protein sequence ID" value="CAG5088383.1"/>
    <property type="molecule type" value="Genomic_DNA"/>
</dbReference>
<feature type="chain" id="PRO_5035273951" evidence="2">
    <location>
        <begin position="21"/>
        <end position="85"/>
    </location>
</feature>
<accession>A0A8J2H9A9</accession>
<feature type="compositionally biased region" description="Gly residues" evidence="1">
    <location>
        <begin position="74"/>
        <end position="85"/>
    </location>
</feature>
<evidence type="ECO:0000256" key="2">
    <source>
        <dbReference type="SAM" id="SignalP"/>
    </source>
</evidence>
<dbReference type="AlphaFoldDB" id="A0A8J2H9A9"/>